<dbReference type="EMBL" id="NUVX01000094">
    <property type="protein sequence ID" value="PFJ27138.1"/>
    <property type="molecule type" value="Genomic_DNA"/>
</dbReference>
<gene>
    <name evidence="1" type="ORF">COJ15_34475</name>
</gene>
<proteinExistence type="predicted"/>
<accession>A0A9X6WGM3</accession>
<comment type="caution">
    <text evidence="1">The sequence shown here is derived from an EMBL/GenBank/DDBJ whole genome shotgun (WGS) entry which is preliminary data.</text>
</comment>
<sequence length="134" mass="15460">MTHSHNEFLDLMTKVTSFADDFIKKHNVPTGSVIIDKVIKNPKTNNEDYMYMIDSDTCNRMSEILIQLRKEMPKKVIVQKITDNLISINGVLVKGNRYSYFEPGDLVGMPVKTEIKRHRRLSGSVILPFDLFKN</sequence>
<name>A0A9X6WGM3_BACTU</name>
<reference evidence="1 2" key="1">
    <citation type="submission" date="2017-09" db="EMBL/GenBank/DDBJ databases">
        <title>Large-scale bioinformatics analysis of Bacillus genomes uncovers conserved roles of natural products in bacterial physiology.</title>
        <authorList>
            <consortium name="Agbiome Team Llc"/>
            <person name="Bleich R.M."/>
            <person name="Grubbs K.J."/>
            <person name="Santa Maria K.C."/>
            <person name="Allen S.E."/>
            <person name="Farag S."/>
            <person name="Shank E.A."/>
            <person name="Bowers A."/>
        </authorList>
    </citation>
    <scope>NUCLEOTIDE SEQUENCE [LARGE SCALE GENOMIC DNA]</scope>
    <source>
        <strain evidence="1 2">AFS085496</strain>
    </source>
</reference>
<dbReference type="AlphaFoldDB" id="A0A9X6WGM3"/>
<organism evidence="1 2">
    <name type="scientific">Bacillus thuringiensis</name>
    <dbReference type="NCBI Taxonomy" id="1428"/>
    <lineage>
        <taxon>Bacteria</taxon>
        <taxon>Bacillati</taxon>
        <taxon>Bacillota</taxon>
        <taxon>Bacilli</taxon>
        <taxon>Bacillales</taxon>
        <taxon>Bacillaceae</taxon>
        <taxon>Bacillus</taxon>
        <taxon>Bacillus cereus group</taxon>
    </lineage>
</organism>
<evidence type="ECO:0000313" key="1">
    <source>
        <dbReference type="EMBL" id="PFJ27138.1"/>
    </source>
</evidence>
<protein>
    <submittedName>
        <fullName evidence="1">Uncharacterized protein</fullName>
    </submittedName>
</protein>
<dbReference type="Proteomes" id="UP000224003">
    <property type="component" value="Unassembled WGS sequence"/>
</dbReference>
<dbReference type="RefSeq" id="WP_098517825.1">
    <property type="nucleotide sequence ID" value="NZ_NUVX01000094.1"/>
</dbReference>
<evidence type="ECO:0000313" key="2">
    <source>
        <dbReference type="Proteomes" id="UP000224003"/>
    </source>
</evidence>